<dbReference type="EC" id="4.2.1.42" evidence="5"/>
<name>A0A375C722_9BURK</name>
<dbReference type="InterPro" id="IPR007392">
    <property type="entry name" value="GD_AH_second"/>
</dbReference>
<dbReference type="GO" id="GO:0008867">
    <property type="term" value="F:galactarate dehydratase activity"/>
    <property type="evidence" value="ECO:0007669"/>
    <property type="project" value="UniProtKB-EC"/>
</dbReference>
<proteinExistence type="inferred from homology"/>
<accession>A0A375C722</accession>
<dbReference type="GO" id="GO:0019698">
    <property type="term" value="P:D-galacturonate catabolic process"/>
    <property type="evidence" value="ECO:0007669"/>
    <property type="project" value="TreeGrafter"/>
</dbReference>
<dbReference type="InterPro" id="IPR052172">
    <property type="entry name" value="UxaA_altronate/galactarate_dh"/>
</dbReference>
<dbReference type="Pfam" id="PF20629">
    <property type="entry name" value="GD_AH_C"/>
    <property type="match status" value="1"/>
</dbReference>
<gene>
    <name evidence="5" type="ORF">CBM2589_A70060</name>
</gene>
<dbReference type="RefSeq" id="WP_116339728.1">
    <property type="nucleotide sequence ID" value="NZ_LT976857.1"/>
</dbReference>
<dbReference type="Pfam" id="PF04295">
    <property type="entry name" value="GD_AH_second"/>
    <property type="match status" value="1"/>
</dbReference>
<evidence type="ECO:0000259" key="3">
    <source>
        <dbReference type="Pfam" id="PF04295"/>
    </source>
</evidence>
<evidence type="ECO:0000259" key="4">
    <source>
        <dbReference type="Pfam" id="PF20629"/>
    </source>
</evidence>
<reference evidence="5" key="1">
    <citation type="submission" date="2018-01" db="EMBL/GenBank/DDBJ databases">
        <authorList>
            <person name="Clerissi C."/>
        </authorList>
    </citation>
    <scope>NUCLEOTIDE SEQUENCE</scope>
    <source>
        <strain evidence="5">Cupriavidus taiwanensis STM 3521</strain>
    </source>
</reference>
<dbReference type="Proteomes" id="UP000256297">
    <property type="component" value="Chromosome CBM2589_a"/>
</dbReference>
<comment type="caution">
    <text evidence="5">The sequence shown here is derived from an EMBL/GenBank/DDBJ whole genome shotgun (WGS) entry which is preliminary data.</text>
</comment>
<keyword evidence="5" id="KW-0378">Hydrolase</keyword>
<dbReference type="EC" id="4.2.1.7" evidence="5"/>
<protein>
    <submittedName>
        <fullName evidence="5">D-galactarate dehydratase / Altronate hydrolase</fullName>
        <ecNumber evidence="5">4.2.1.42</ecNumber>
        <ecNumber evidence="5">4.2.1.7</ecNumber>
    </submittedName>
</protein>
<organism evidence="5">
    <name type="scientific">Cupriavidus taiwanensis</name>
    <dbReference type="NCBI Taxonomy" id="164546"/>
    <lineage>
        <taxon>Bacteria</taxon>
        <taxon>Pseudomonadati</taxon>
        <taxon>Pseudomonadota</taxon>
        <taxon>Betaproteobacteria</taxon>
        <taxon>Burkholderiales</taxon>
        <taxon>Burkholderiaceae</taxon>
        <taxon>Cupriavidus</taxon>
    </lineage>
</organism>
<sequence length="391" mass="42115">MSVIDQNTTFWGYRRDNGRVGVRNHVIILPLDDLSNAAAEAVAAAIKGTMAIPHPYGRLQFGPDLDLHFRTLIGAGSNPNVAAVVVIGIEDGWTKKVVDGIAQTGKPVVGFGIEGHGDHDTIMRASKAAREFVQYATALHRVECPIHELWVSTKCGESDTTSGCGANPTVGNAFDKLHPLGTTLVFGETSELTGGEHIVAARCANDEVRHQFMAMFERYQGMIDRWKTSDLSESQPTKGNIAGGLTTIEEKALGNIQKIGKKCTVDGVLDKAEAPTHAGLWFMDSSSAAAEMVTLCAAAGYVVHFFPTGQGNVIGNPIVPVIKLCANPRTVRLMSEHMDVDCSGLLQREQTLDQTGDKLLECMLATINGRWTAAEALGHREFVLTRIHESA</sequence>
<dbReference type="AlphaFoldDB" id="A0A375C722"/>
<dbReference type="GO" id="GO:0016787">
    <property type="term" value="F:hydrolase activity"/>
    <property type="evidence" value="ECO:0007669"/>
    <property type="project" value="UniProtKB-KW"/>
</dbReference>
<evidence type="ECO:0000256" key="2">
    <source>
        <dbReference type="ARBA" id="ARBA00023239"/>
    </source>
</evidence>
<dbReference type="GO" id="GO:0008789">
    <property type="term" value="F:altronate dehydratase activity"/>
    <property type="evidence" value="ECO:0007669"/>
    <property type="project" value="UniProtKB-EC"/>
</dbReference>
<dbReference type="InterPro" id="IPR048332">
    <property type="entry name" value="GD_AH_C"/>
</dbReference>
<keyword evidence="2 5" id="KW-0456">Lyase</keyword>
<evidence type="ECO:0000313" key="5">
    <source>
        <dbReference type="EMBL" id="SOY63887.1"/>
    </source>
</evidence>
<dbReference type="PANTHER" id="PTHR30536:SF5">
    <property type="entry name" value="ALTRONATE DEHYDRATASE"/>
    <property type="match status" value="1"/>
</dbReference>
<evidence type="ECO:0000256" key="1">
    <source>
        <dbReference type="ARBA" id="ARBA00010986"/>
    </source>
</evidence>
<dbReference type="EMBL" id="OFSP01000037">
    <property type="protein sequence ID" value="SOY63887.1"/>
    <property type="molecule type" value="Genomic_DNA"/>
</dbReference>
<feature type="domain" description="D-galactarate/Altronate dehydratase C-terminal" evidence="4">
    <location>
        <begin position="147"/>
        <end position="387"/>
    </location>
</feature>
<feature type="domain" description="D-galactarate/Altronate dehydratase second" evidence="3">
    <location>
        <begin position="12"/>
        <end position="136"/>
    </location>
</feature>
<comment type="similarity">
    <text evidence="1">Belongs to the UxaA family.</text>
</comment>
<dbReference type="PANTHER" id="PTHR30536">
    <property type="entry name" value="ALTRONATE/GALACTARATE DEHYDRATASE"/>
    <property type="match status" value="1"/>
</dbReference>